<name>S2KQJ8_LITA3</name>
<gene>
    <name evidence="1" type="ORF">L861_10430</name>
</gene>
<dbReference type="RefSeq" id="WP_016416689.1">
    <property type="nucleotide sequence ID" value="NZ_AUAB01000002.1"/>
</dbReference>
<evidence type="ECO:0000313" key="1">
    <source>
        <dbReference type="EMBL" id="EPC02753.1"/>
    </source>
</evidence>
<organism evidence="1 2">
    <name type="scientific">Litchfieldella anticariensis (strain DSM 16096 / CECT 5854 / CIP 108499 / LMG 22089 / FP35)</name>
    <name type="common">Halomonas anticariensis</name>
    <dbReference type="NCBI Taxonomy" id="1121939"/>
    <lineage>
        <taxon>Bacteria</taxon>
        <taxon>Pseudomonadati</taxon>
        <taxon>Pseudomonadota</taxon>
        <taxon>Gammaproteobacteria</taxon>
        <taxon>Oceanospirillales</taxon>
        <taxon>Halomonadaceae</taxon>
        <taxon>Litchfieldella</taxon>
    </lineage>
</organism>
<dbReference type="OrthoDB" id="5879886at2"/>
<evidence type="ECO:0000313" key="2">
    <source>
        <dbReference type="Proteomes" id="UP000014463"/>
    </source>
</evidence>
<dbReference type="PATRIC" id="fig|1121939.11.peg.2183"/>
<dbReference type="AlphaFoldDB" id="S2KQJ8"/>
<dbReference type="Proteomes" id="UP000014463">
    <property type="component" value="Unassembled WGS sequence"/>
</dbReference>
<sequence>MQKAKAIKLAAFALIAIAAVVYVMATLKASPNYDREVLRVRLSDDVRIVAYRNNQGGATVPFTYHVFLLGSGESVDDKAPFLVTFTPDIGIEIIEEDHVAIEVTGDVHEFTNRLWVKNADGELQRIAADFIARSQPE</sequence>
<dbReference type="EMBL" id="ASTJ01000024">
    <property type="protein sequence ID" value="EPC02753.1"/>
    <property type="molecule type" value="Genomic_DNA"/>
</dbReference>
<proteinExistence type="predicted"/>
<protein>
    <submittedName>
        <fullName evidence="1">Uncharacterized protein</fullName>
    </submittedName>
</protein>
<keyword evidence="2" id="KW-1185">Reference proteome</keyword>
<comment type="caution">
    <text evidence="1">The sequence shown here is derived from an EMBL/GenBank/DDBJ whole genome shotgun (WGS) entry which is preliminary data.</text>
</comment>
<dbReference type="STRING" id="1121939.L861_10430"/>
<reference evidence="1 2" key="1">
    <citation type="journal article" date="2013" name="Genome Announc.">
        <title>Draft genome sequence of the moderately halophilic gammaproteobacterium Halomonas anticariensis FP35.</title>
        <authorList>
            <person name="Tahrioui A."/>
            <person name="Quesada E."/>
            <person name="Llamas I."/>
        </authorList>
    </citation>
    <scope>NUCLEOTIDE SEQUENCE [LARGE SCALE GENOMIC DNA]</scope>
    <source>
        <strain evidence="2">DSM 16096 / CECT 5854 / LMG 22089 / FP35</strain>
    </source>
</reference>
<accession>S2KQJ8</accession>